<gene>
    <name evidence="7" type="ORF">DAA48_17285</name>
    <name evidence="6" type="ORF">WP3W19E03_14060</name>
</gene>
<dbReference type="RefSeq" id="WP_107684168.1">
    <property type="nucleotide sequence ID" value="NZ_AP022038.1"/>
</dbReference>
<name>A0A2T4MYL7_AERVE</name>
<dbReference type="InterPro" id="IPR017911">
    <property type="entry name" value="MacB-like_ATP-bd"/>
</dbReference>
<dbReference type="Proteomes" id="UP000515442">
    <property type="component" value="Chromosome"/>
</dbReference>
<proteinExistence type="inferred from homology"/>
<evidence type="ECO:0000313" key="9">
    <source>
        <dbReference type="Proteomes" id="UP000515442"/>
    </source>
</evidence>
<dbReference type="PROSITE" id="PS00211">
    <property type="entry name" value="ABC_TRANSPORTER_1"/>
    <property type="match status" value="1"/>
</dbReference>
<dbReference type="EMBL" id="AP022038">
    <property type="protein sequence ID" value="BBR38881.1"/>
    <property type="molecule type" value="Genomic_DNA"/>
</dbReference>
<dbReference type="EMBL" id="PZKL01000039">
    <property type="protein sequence ID" value="PTH79673.1"/>
    <property type="molecule type" value="Genomic_DNA"/>
</dbReference>
<dbReference type="GO" id="GO:0022857">
    <property type="term" value="F:transmembrane transporter activity"/>
    <property type="evidence" value="ECO:0007669"/>
    <property type="project" value="TreeGrafter"/>
</dbReference>
<dbReference type="Gene3D" id="3.40.50.300">
    <property type="entry name" value="P-loop containing nucleotide triphosphate hydrolases"/>
    <property type="match status" value="1"/>
</dbReference>
<protein>
    <submittedName>
        <fullName evidence="6 7">ABC transporter ATP-binding protein</fullName>
    </submittedName>
</protein>
<reference evidence="7 8" key="1">
    <citation type="submission" date="2018-03" db="EMBL/GenBank/DDBJ databases">
        <title>Aeromonas veronii whole genome sequencing and analysis.</title>
        <authorList>
            <person name="Xie H."/>
            <person name="Liu T."/>
            <person name="Wang K."/>
        </authorList>
    </citation>
    <scope>NUCLEOTIDE SEQUENCE [LARGE SCALE GENOMIC DNA]</scope>
    <source>
        <strain evidence="7 8">XH.VA.1</strain>
    </source>
</reference>
<dbReference type="CDD" id="cd03255">
    <property type="entry name" value="ABC_MJ0796_LolCDE_FtsE"/>
    <property type="match status" value="1"/>
</dbReference>
<dbReference type="FunFam" id="3.40.50.300:FF:000032">
    <property type="entry name" value="Export ABC transporter ATP-binding protein"/>
    <property type="match status" value="1"/>
</dbReference>
<organism evidence="7 8">
    <name type="scientific">Aeromonas veronii</name>
    <dbReference type="NCBI Taxonomy" id="654"/>
    <lineage>
        <taxon>Bacteria</taxon>
        <taxon>Pseudomonadati</taxon>
        <taxon>Pseudomonadota</taxon>
        <taxon>Gammaproteobacteria</taxon>
        <taxon>Aeromonadales</taxon>
        <taxon>Aeromonadaceae</taxon>
        <taxon>Aeromonas</taxon>
    </lineage>
</organism>
<dbReference type="SUPFAM" id="SSF52540">
    <property type="entry name" value="P-loop containing nucleoside triphosphate hydrolases"/>
    <property type="match status" value="1"/>
</dbReference>
<evidence type="ECO:0000256" key="3">
    <source>
        <dbReference type="ARBA" id="ARBA00022840"/>
    </source>
</evidence>
<feature type="domain" description="ABC transporter" evidence="5">
    <location>
        <begin position="5"/>
        <end position="234"/>
    </location>
</feature>
<keyword evidence="2" id="KW-0547">Nucleotide-binding</keyword>
<dbReference type="InterPro" id="IPR017871">
    <property type="entry name" value="ABC_transporter-like_CS"/>
</dbReference>
<evidence type="ECO:0000259" key="5">
    <source>
        <dbReference type="PROSITE" id="PS50893"/>
    </source>
</evidence>
<dbReference type="Pfam" id="PF00005">
    <property type="entry name" value="ABC_tran"/>
    <property type="match status" value="1"/>
</dbReference>
<evidence type="ECO:0000313" key="8">
    <source>
        <dbReference type="Proteomes" id="UP000241986"/>
    </source>
</evidence>
<dbReference type="GO" id="GO:1902495">
    <property type="term" value="C:transmembrane transporter complex"/>
    <property type="evidence" value="ECO:0007669"/>
    <property type="project" value="UniProtKB-ARBA"/>
</dbReference>
<dbReference type="PANTHER" id="PTHR24220">
    <property type="entry name" value="IMPORT ATP-BINDING PROTEIN"/>
    <property type="match status" value="1"/>
</dbReference>
<keyword evidence="1" id="KW-0813">Transport</keyword>
<dbReference type="InterPro" id="IPR015854">
    <property type="entry name" value="ABC_transpr_LolD-like"/>
</dbReference>
<evidence type="ECO:0000313" key="6">
    <source>
        <dbReference type="EMBL" id="BBR38881.1"/>
    </source>
</evidence>
<reference evidence="6 9" key="2">
    <citation type="submission" date="2019-12" db="EMBL/GenBank/DDBJ databases">
        <title>complete genome sequences of Aeromonas veronii str. WP3-W19-ESBL-03 isolated from wastewater treatment plant effluent.</title>
        <authorList>
            <person name="Sekizuka T."/>
            <person name="Itokawa K."/>
            <person name="Yatsu K."/>
            <person name="Inamine Y."/>
            <person name="Kuroda M."/>
        </authorList>
    </citation>
    <scope>NUCLEOTIDE SEQUENCE [LARGE SCALE GENOMIC DNA]</scope>
    <source>
        <strain evidence="6 9">WP3-W19-ESBL-03</strain>
    </source>
</reference>
<evidence type="ECO:0000313" key="7">
    <source>
        <dbReference type="EMBL" id="PTH79673.1"/>
    </source>
</evidence>
<comment type="similarity">
    <text evidence="4">Belongs to the ABC transporter superfamily. Macrolide exporter (TC 3.A.1.122) family.</text>
</comment>
<accession>A0A2T4MYL7</accession>
<evidence type="ECO:0000256" key="2">
    <source>
        <dbReference type="ARBA" id="ARBA00022741"/>
    </source>
</evidence>
<dbReference type="SMART" id="SM00382">
    <property type="entry name" value="AAA"/>
    <property type="match status" value="1"/>
</dbReference>
<dbReference type="InterPro" id="IPR003593">
    <property type="entry name" value="AAA+_ATPase"/>
</dbReference>
<evidence type="ECO:0000256" key="4">
    <source>
        <dbReference type="ARBA" id="ARBA00038388"/>
    </source>
</evidence>
<dbReference type="GO" id="GO:0005886">
    <property type="term" value="C:plasma membrane"/>
    <property type="evidence" value="ECO:0007669"/>
    <property type="project" value="TreeGrafter"/>
</dbReference>
<evidence type="ECO:0000256" key="1">
    <source>
        <dbReference type="ARBA" id="ARBA00022448"/>
    </source>
</evidence>
<dbReference type="PANTHER" id="PTHR24220:SF86">
    <property type="entry name" value="ABC TRANSPORTER ABCH.1"/>
    <property type="match status" value="1"/>
</dbReference>
<sequence>MSNLIRLDAVSRRFTLGGSEVAALDRVSLRVAEGEYLAVMGPSGSGKSTLLNVLGLLDRPDEGRYWLGGEDTATLSEPALAQLRGHRIGFVFQSFHLISRLTARENVELPLMLCGIAPAERHRRSQQLLGELGLENRAGHRPAELSGGQRQRVAIARAMAMAPRLILADEPTGNLDSRSGEEVITLLEGLNREQGITLVVVTHDPRLGERAGRRILMNDGRISTDSIDSTHSDGG</sequence>
<dbReference type="InterPro" id="IPR003439">
    <property type="entry name" value="ABC_transporter-like_ATP-bd"/>
</dbReference>
<keyword evidence="3 7" id="KW-0067">ATP-binding</keyword>
<dbReference type="Proteomes" id="UP000241986">
    <property type="component" value="Unassembled WGS sequence"/>
</dbReference>
<dbReference type="GO" id="GO:0005524">
    <property type="term" value="F:ATP binding"/>
    <property type="evidence" value="ECO:0007669"/>
    <property type="project" value="UniProtKB-KW"/>
</dbReference>
<dbReference type="PROSITE" id="PS50893">
    <property type="entry name" value="ABC_TRANSPORTER_2"/>
    <property type="match status" value="1"/>
</dbReference>
<dbReference type="GO" id="GO:0016887">
    <property type="term" value="F:ATP hydrolysis activity"/>
    <property type="evidence" value="ECO:0007669"/>
    <property type="project" value="InterPro"/>
</dbReference>
<dbReference type="AlphaFoldDB" id="A0A2T4MYL7"/>
<dbReference type="InterPro" id="IPR027417">
    <property type="entry name" value="P-loop_NTPase"/>
</dbReference>